<organism evidence="1 2">
    <name type="scientific">Methanothermus fervidus (strain ATCC 43054 / DSM 2088 / JCM 10308 / V24 S)</name>
    <dbReference type="NCBI Taxonomy" id="523846"/>
    <lineage>
        <taxon>Archaea</taxon>
        <taxon>Methanobacteriati</taxon>
        <taxon>Methanobacteriota</taxon>
        <taxon>Methanomada group</taxon>
        <taxon>Methanobacteria</taxon>
        <taxon>Methanobacteriales</taxon>
        <taxon>Methanothermaceae</taxon>
        <taxon>Methanothermus</taxon>
    </lineage>
</organism>
<dbReference type="Pfam" id="PF02391">
    <property type="entry name" value="MoaE"/>
    <property type="match status" value="1"/>
</dbReference>
<accession>E3GX81</accession>
<dbReference type="STRING" id="523846.Mfer_1290"/>
<dbReference type="KEGG" id="mfv:Mfer_1290"/>
<keyword evidence="2" id="KW-1185">Reference proteome</keyword>
<dbReference type="SUPFAM" id="SSF54690">
    <property type="entry name" value="Molybdopterin synthase subunit MoaE"/>
    <property type="match status" value="1"/>
</dbReference>
<proteinExistence type="predicted"/>
<dbReference type="InterPro" id="IPR003448">
    <property type="entry name" value="Mopterin_biosynth_MoaE"/>
</dbReference>
<dbReference type="Proteomes" id="UP000002315">
    <property type="component" value="Chromosome"/>
</dbReference>
<dbReference type="InterPro" id="IPR036563">
    <property type="entry name" value="MoaE_sf"/>
</dbReference>
<dbReference type="Gene3D" id="3.90.1170.40">
    <property type="entry name" value="Molybdopterin biosynthesis MoaE subunit"/>
    <property type="match status" value="1"/>
</dbReference>
<evidence type="ECO:0000313" key="1">
    <source>
        <dbReference type="EMBL" id="ADP78076.1"/>
    </source>
</evidence>
<evidence type="ECO:0000313" key="2">
    <source>
        <dbReference type="Proteomes" id="UP000002315"/>
    </source>
</evidence>
<dbReference type="HOGENOM" id="CLU_1954663_0_0_2"/>
<sequence>MFVKISEAEKNTYSINDLIKIAKNSPNIEKYGCLIYYDGIVRGNGVKELIVETNEKSEELLIKAIEEIEEKYNVEINAILHVGKLRVSDSIFMATVASKHRYEAFDAIKELIDVVKNKIGLTKKEIYK</sequence>
<dbReference type="OrthoDB" id="45235at2157"/>
<gene>
    <name evidence="1" type="ordered locus">Mfer_1290</name>
</gene>
<name>E3GX81_METFV</name>
<protein>
    <submittedName>
        <fullName evidence="1">Molybdopterin biosynthesis MoaE protein</fullName>
    </submittedName>
</protein>
<reference evidence="1 2" key="1">
    <citation type="journal article" date="2010" name="Stand. Genomic Sci.">
        <title>Complete genome sequence of Methanothermus fervidus type strain (V24S).</title>
        <authorList>
            <person name="Anderson I."/>
            <person name="Djao O.D."/>
            <person name="Misra M."/>
            <person name="Chertkov O."/>
            <person name="Nolan M."/>
            <person name="Lucas S."/>
            <person name="Lapidus A."/>
            <person name="Del Rio T.G."/>
            <person name="Tice H."/>
            <person name="Cheng J.F."/>
            <person name="Tapia R."/>
            <person name="Han C."/>
            <person name="Goodwin L."/>
            <person name="Pitluck S."/>
            <person name="Liolios K."/>
            <person name="Ivanova N."/>
            <person name="Mavromatis K."/>
            <person name="Mikhailova N."/>
            <person name="Pati A."/>
            <person name="Brambilla E."/>
            <person name="Chen A."/>
            <person name="Palaniappan K."/>
            <person name="Land M."/>
            <person name="Hauser L."/>
            <person name="Chang Y.J."/>
            <person name="Jeffries C.D."/>
            <person name="Sikorski J."/>
            <person name="Spring S."/>
            <person name="Rohde M."/>
            <person name="Eichinger K."/>
            <person name="Huber H."/>
            <person name="Wirth R."/>
            <person name="Goker M."/>
            <person name="Detter J.C."/>
            <person name="Woyke T."/>
            <person name="Bristow J."/>
            <person name="Eisen J.A."/>
            <person name="Markowitz V."/>
            <person name="Hugenholtz P."/>
            <person name="Klenk H.P."/>
            <person name="Kyrpides N.C."/>
        </authorList>
    </citation>
    <scope>NUCLEOTIDE SEQUENCE [LARGE SCALE GENOMIC DNA]</scope>
    <source>
        <strain evidence="2">ATCC 43054 / DSM 2088 / JCM 10308 / V24 S</strain>
    </source>
</reference>
<dbReference type="AlphaFoldDB" id="E3GX81"/>
<dbReference type="GO" id="GO:0006777">
    <property type="term" value="P:Mo-molybdopterin cofactor biosynthetic process"/>
    <property type="evidence" value="ECO:0007669"/>
    <property type="project" value="InterPro"/>
</dbReference>
<dbReference type="EMBL" id="CP002278">
    <property type="protein sequence ID" value="ADP78076.1"/>
    <property type="molecule type" value="Genomic_DNA"/>
</dbReference>